<dbReference type="VEuPathDB" id="VectorBase:HLOH_062401"/>
<dbReference type="EMBL" id="JABSTR010000011">
    <property type="protein sequence ID" value="KAH9380920.1"/>
    <property type="molecule type" value="Genomic_DNA"/>
</dbReference>
<keyword evidence="1" id="KW-1133">Transmembrane helix</keyword>
<evidence type="ECO:0000256" key="1">
    <source>
        <dbReference type="SAM" id="Phobius"/>
    </source>
</evidence>
<dbReference type="GO" id="GO:0005886">
    <property type="term" value="C:plasma membrane"/>
    <property type="evidence" value="ECO:0007669"/>
    <property type="project" value="TreeGrafter"/>
</dbReference>
<organism evidence="2 3">
    <name type="scientific">Haemaphysalis longicornis</name>
    <name type="common">Bush tick</name>
    <dbReference type="NCBI Taxonomy" id="44386"/>
    <lineage>
        <taxon>Eukaryota</taxon>
        <taxon>Metazoa</taxon>
        <taxon>Ecdysozoa</taxon>
        <taxon>Arthropoda</taxon>
        <taxon>Chelicerata</taxon>
        <taxon>Arachnida</taxon>
        <taxon>Acari</taxon>
        <taxon>Parasitiformes</taxon>
        <taxon>Ixodida</taxon>
        <taxon>Ixodoidea</taxon>
        <taxon>Ixodidae</taxon>
        <taxon>Haemaphysalinae</taxon>
        <taxon>Haemaphysalis</taxon>
    </lineage>
</organism>
<dbReference type="PROSITE" id="PS51885">
    <property type="entry name" value="NEPRILYSIN"/>
    <property type="match status" value="1"/>
</dbReference>
<dbReference type="InterPro" id="IPR000718">
    <property type="entry name" value="Peptidase_M13"/>
</dbReference>
<dbReference type="PANTHER" id="PTHR11733:SF229">
    <property type="entry name" value="NEPRILYSIN-2-LIKE PROTEIN"/>
    <property type="match status" value="1"/>
</dbReference>
<gene>
    <name evidence="2" type="ORF">HPB48_008419</name>
</gene>
<dbReference type="GO" id="GO:0016485">
    <property type="term" value="P:protein processing"/>
    <property type="evidence" value="ECO:0007669"/>
    <property type="project" value="TreeGrafter"/>
</dbReference>
<keyword evidence="1" id="KW-0472">Membrane</keyword>
<dbReference type="SUPFAM" id="SSF55486">
    <property type="entry name" value="Metalloproteases ('zincins'), catalytic domain"/>
    <property type="match status" value="1"/>
</dbReference>
<sequence>MSSPSDEVDNVVVNPGKPRLPNGSSCAPRLCRATALTGAGFLALIGVSLLLLFLAASPERPGLTPPDFCCRVEAEALVPLLNTSVDPCQDFYTYVCSMSAWTRYTSSVFWSTAVGWKYTDIIQRAQLHTAAGRFQMRLERSYQKHVRNAGRVSQYVSAILKTGRVSTAMSAPKMARFLVEMSMKYLTSALISMNVSVDNSGTKVLKLEGHTDCFLLVQQDQVASALGAFNAALNTSVAIEELLSLDRHLTALPFWDDPRLERTNVANSPFSVLPDDEWAALVKEYVLAIEPSVDTKIEAKVEKLDAMFYAMLSAPNQATAAAYLTVCAAVRLDDYMKRTVVEQSVFHKNNCNTLHFCELEDAFKAEVVSSAAKDAHVSGLLRRIRDQISADVAFSRTVAPDAMRSALAALHRVKLMLPAEIAVLDLAVPEALPSASFASNLFAARSYRFSVLTTKVRRGIPDNDALSVPAVQRIGEILLVPASIYLLTRQFEIIENSILDLATIGFGMALQLWGLLLDSEEWSNVAIKSITHVYQCLQNAYAEYTGQDKALVKKLIQMTLALATTTRSFDEGTWFASYNVASMNLSEAKLFYMIWTYTQCHVQKQDIRDLGFNIVLRHLPTFGKAFGCGDDSNDSFPTPCTGVWQRRMAHLRFQDNHSLSF</sequence>
<dbReference type="Proteomes" id="UP000821853">
    <property type="component" value="Chromosome 9"/>
</dbReference>
<reference evidence="2 3" key="1">
    <citation type="journal article" date="2020" name="Cell">
        <title>Large-Scale Comparative Analyses of Tick Genomes Elucidate Their Genetic Diversity and Vector Capacities.</title>
        <authorList>
            <consortium name="Tick Genome and Microbiome Consortium (TIGMIC)"/>
            <person name="Jia N."/>
            <person name="Wang J."/>
            <person name="Shi W."/>
            <person name="Du L."/>
            <person name="Sun Y."/>
            <person name="Zhan W."/>
            <person name="Jiang J.F."/>
            <person name="Wang Q."/>
            <person name="Zhang B."/>
            <person name="Ji P."/>
            <person name="Bell-Sakyi L."/>
            <person name="Cui X.M."/>
            <person name="Yuan T.T."/>
            <person name="Jiang B.G."/>
            <person name="Yang W.F."/>
            <person name="Lam T.T."/>
            <person name="Chang Q.C."/>
            <person name="Ding S.J."/>
            <person name="Wang X.J."/>
            <person name="Zhu J.G."/>
            <person name="Ruan X.D."/>
            <person name="Zhao L."/>
            <person name="Wei J.T."/>
            <person name="Ye R.Z."/>
            <person name="Que T.C."/>
            <person name="Du C.H."/>
            <person name="Zhou Y.H."/>
            <person name="Cheng J.X."/>
            <person name="Dai P.F."/>
            <person name="Guo W.B."/>
            <person name="Han X.H."/>
            <person name="Huang E.J."/>
            <person name="Li L.F."/>
            <person name="Wei W."/>
            <person name="Gao Y.C."/>
            <person name="Liu J.Z."/>
            <person name="Shao H.Z."/>
            <person name="Wang X."/>
            <person name="Wang C.C."/>
            <person name="Yang T.C."/>
            <person name="Huo Q.B."/>
            <person name="Li W."/>
            <person name="Chen H.Y."/>
            <person name="Chen S.E."/>
            <person name="Zhou L.G."/>
            <person name="Ni X.B."/>
            <person name="Tian J.H."/>
            <person name="Sheng Y."/>
            <person name="Liu T."/>
            <person name="Pan Y.S."/>
            <person name="Xia L.Y."/>
            <person name="Li J."/>
            <person name="Zhao F."/>
            <person name="Cao W.C."/>
        </authorList>
    </citation>
    <scope>NUCLEOTIDE SEQUENCE [LARGE SCALE GENOMIC DNA]</scope>
    <source>
        <strain evidence="2">HaeL-2018</strain>
    </source>
</reference>
<dbReference type="GO" id="GO:0004222">
    <property type="term" value="F:metalloendopeptidase activity"/>
    <property type="evidence" value="ECO:0007669"/>
    <property type="project" value="InterPro"/>
</dbReference>
<dbReference type="OrthoDB" id="10430694at2759"/>
<evidence type="ECO:0000313" key="3">
    <source>
        <dbReference type="Proteomes" id="UP000821853"/>
    </source>
</evidence>
<comment type="caution">
    <text evidence="2">The sequence shown here is derived from an EMBL/GenBank/DDBJ whole genome shotgun (WGS) entry which is preliminary data.</text>
</comment>
<dbReference type="AlphaFoldDB" id="A0A9J6H1M1"/>
<dbReference type="PANTHER" id="PTHR11733">
    <property type="entry name" value="ZINC METALLOPROTEASE FAMILY M13 NEPRILYSIN-RELATED"/>
    <property type="match status" value="1"/>
</dbReference>
<protein>
    <submittedName>
        <fullName evidence="2">Uncharacterized protein</fullName>
    </submittedName>
</protein>
<keyword evidence="1" id="KW-0812">Transmembrane</keyword>
<evidence type="ECO:0000313" key="2">
    <source>
        <dbReference type="EMBL" id="KAH9380920.1"/>
    </source>
</evidence>
<keyword evidence="3" id="KW-1185">Reference proteome</keyword>
<name>A0A9J6H1M1_HAELO</name>
<proteinExistence type="predicted"/>
<feature type="transmembrane region" description="Helical" evidence="1">
    <location>
        <begin position="33"/>
        <end position="56"/>
    </location>
</feature>
<accession>A0A9J6H1M1</accession>